<evidence type="ECO:0000256" key="2">
    <source>
        <dbReference type="ARBA" id="ARBA00022670"/>
    </source>
</evidence>
<dbReference type="EMBL" id="ML977321">
    <property type="protein sequence ID" value="KAF2116369.1"/>
    <property type="molecule type" value="Genomic_DNA"/>
</dbReference>
<gene>
    <name evidence="5" type="ORF">BDV96DRAFT_686741</name>
</gene>
<dbReference type="GO" id="GO:0006508">
    <property type="term" value="P:proteolysis"/>
    <property type="evidence" value="ECO:0007669"/>
    <property type="project" value="UniProtKB-KW"/>
</dbReference>
<evidence type="ECO:0000256" key="1">
    <source>
        <dbReference type="ARBA" id="ARBA00006641"/>
    </source>
</evidence>
<evidence type="ECO:0000256" key="3">
    <source>
        <dbReference type="ARBA" id="ARBA00022801"/>
    </source>
</evidence>
<keyword evidence="4" id="KW-0788">Thiol protease</keyword>
<organism evidence="5 6">
    <name type="scientific">Lophiotrema nucula</name>
    <dbReference type="NCBI Taxonomy" id="690887"/>
    <lineage>
        <taxon>Eukaryota</taxon>
        <taxon>Fungi</taxon>
        <taxon>Dikarya</taxon>
        <taxon>Ascomycota</taxon>
        <taxon>Pezizomycotina</taxon>
        <taxon>Dothideomycetes</taxon>
        <taxon>Pleosporomycetidae</taxon>
        <taxon>Pleosporales</taxon>
        <taxon>Lophiotremataceae</taxon>
        <taxon>Lophiotrema</taxon>
    </lineage>
</organism>
<evidence type="ECO:0000313" key="6">
    <source>
        <dbReference type="Proteomes" id="UP000799770"/>
    </source>
</evidence>
<accession>A0A6A5ZA06</accession>
<dbReference type="PANTHER" id="PTHR23402">
    <property type="entry name" value="PROTEASE FAMILY C15 PYROGLUTAMYL-PEPTIDASE I-RELATED"/>
    <property type="match status" value="1"/>
</dbReference>
<dbReference type="InterPro" id="IPR036440">
    <property type="entry name" value="Peptidase_C15-like_sf"/>
</dbReference>
<dbReference type="GO" id="GO:0008234">
    <property type="term" value="F:cysteine-type peptidase activity"/>
    <property type="evidence" value="ECO:0007669"/>
    <property type="project" value="UniProtKB-KW"/>
</dbReference>
<keyword evidence="3" id="KW-0378">Hydrolase</keyword>
<name>A0A6A5ZA06_9PLEO</name>
<evidence type="ECO:0000313" key="5">
    <source>
        <dbReference type="EMBL" id="KAF2116369.1"/>
    </source>
</evidence>
<dbReference type="PANTHER" id="PTHR23402:SF1">
    <property type="entry name" value="PYROGLUTAMYL-PEPTIDASE I"/>
    <property type="match status" value="1"/>
</dbReference>
<comment type="similarity">
    <text evidence="1">Belongs to the peptidase C15 family.</text>
</comment>
<dbReference type="Gene3D" id="3.40.630.20">
    <property type="entry name" value="Peptidase C15, pyroglutamyl peptidase I-like"/>
    <property type="match status" value="1"/>
</dbReference>
<proteinExistence type="inferred from homology"/>
<dbReference type="OrthoDB" id="408631at2759"/>
<protein>
    <submittedName>
        <fullName evidence="5">Uncharacterized protein</fullName>
    </submittedName>
</protein>
<dbReference type="AlphaFoldDB" id="A0A6A5ZA06"/>
<keyword evidence="6" id="KW-1185">Reference proteome</keyword>
<dbReference type="SUPFAM" id="SSF53182">
    <property type="entry name" value="Pyrrolidone carboxyl peptidase (pyroglutamate aminopeptidase)"/>
    <property type="match status" value="1"/>
</dbReference>
<keyword evidence="2" id="KW-0645">Protease</keyword>
<evidence type="ECO:0000256" key="4">
    <source>
        <dbReference type="ARBA" id="ARBA00022807"/>
    </source>
</evidence>
<sequence length="200" mass="22944">MTYLPCCACVTGLTRNADFDMKLFSVLSSYFRASIIMSVEKEYTVVVTGATGFKGHEKNPTQNVKQKLPDTIKRDGKSTINIIKYPFDFRNVLEDEDRIPPMWNQSKKVYDPDCDEDEKIYIDAMIHLGMAPDEDTWRIEKRARRDGYDWVGDDDIRLPKHNGGKDGMFEGLPEVLTPDYDVDEVAKQVKEDLPDIPIRA</sequence>
<dbReference type="Proteomes" id="UP000799770">
    <property type="component" value="Unassembled WGS sequence"/>
</dbReference>
<dbReference type="InterPro" id="IPR016125">
    <property type="entry name" value="Peptidase_C15-like"/>
</dbReference>
<reference evidence="5" key="1">
    <citation type="journal article" date="2020" name="Stud. Mycol.">
        <title>101 Dothideomycetes genomes: a test case for predicting lifestyles and emergence of pathogens.</title>
        <authorList>
            <person name="Haridas S."/>
            <person name="Albert R."/>
            <person name="Binder M."/>
            <person name="Bloem J."/>
            <person name="Labutti K."/>
            <person name="Salamov A."/>
            <person name="Andreopoulos B."/>
            <person name="Baker S."/>
            <person name="Barry K."/>
            <person name="Bills G."/>
            <person name="Bluhm B."/>
            <person name="Cannon C."/>
            <person name="Castanera R."/>
            <person name="Culley D."/>
            <person name="Daum C."/>
            <person name="Ezra D."/>
            <person name="Gonzalez J."/>
            <person name="Henrissat B."/>
            <person name="Kuo A."/>
            <person name="Liang C."/>
            <person name="Lipzen A."/>
            <person name="Lutzoni F."/>
            <person name="Magnuson J."/>
            <person name="Mondo S."/>
            <person name="Nolan M."/>
            <person name="Ohm R."/>
            <person name="Pangilinan J."/>
            <person name="Park H.-J."/>
            <person name="Ramirez L."/>
            <person name="Alfaro M."/>
            <person name="Sun H."/>
            <person name="Tritt A."/>
            <person name="Yoshinaga Y."/>
            <person name="Zwiers L.-H."/>
            <person name="Turgeon B."/>
            <person name="Goodwin S."/>
            <person name="Spatafora J."/>
            <person name="Crous P."/>
            <person name="Grigoriev I."/>
        </authorList>
    </citation>
    <scope>NUCLEOTIDE SEQUENCE</scope>
    <source>
        <strain evidence="5">CBS 627.86</strain>
    </source>
</reference>